<gene>
    <name evidence="1" type="primary">P0035G02.34</name>
</gene>
<name>Q6Z171_ORYSJ</name>
<accession>Q6Z171</accession>
<reference evidence="2" key="1">
    <citation type="journal article" date="2005" name="Nature">
        <title>The map-based sequence of the rice genome.</title>
        <authorList>
            <consortium name="International rice genome sequencing project (IRGSP)"/>
            <person name="Matsumoto T."/>
            <person name="Wu J."/>
            <person name="Kanamori H."/>
            <person name="Katayose Y."/>
            <person name="Fujisawa M."/>
            <person name="Namiki N."/>
            <person name="Mizuno H."/>
            <person name="Yamamoto K."/>
            <person name="Antonio B.A."/>
            <person name="Baba T."/>
            <person name="Sakata K."/>
            <person name="Nagamura Y."/>
            <person name="Aoki H."/>
            <person name="Arikawa K."/>
            <person name="Arita K."/>
            <person name="Bito T."/>
            <person name="Chiden Y."/>
            <person name="Fujitsuka N."/>
            <person name="Fukunaka R."/>
            <person name="Hamada M."/>
            <person name="Harada C."/>
            <person name="Hayashi A."/>
            <person name="Hijishita S."/>
            <person name="Honda M."/>
            <person name="Hosokawa S."/>
            <person name="Ichikawa Y."/>
            <person name="Idonuma A."/>
            <person name="Iijima M."/>
            <person name="Ikeda M."/>
            <person name="Ikeno M."/>
            <person name="Ito K."/>
            <person name="Ito S."/>
            <person name="Ito T."/>
            <person name="Ito Y."/>
            <person name="Ito Y."/>
            <person name="Iwabuchi A."/>
            <person name="Kamiya K."/>
            <person name="Karasawa W."/>
            <person name="Kurita K."/>
            <person name="Katagiri S."/>
            <person name="Kikuta A."/>
            <person name="Kobayashi H."/>
            <person name="Kobayashi N."/>
            <person name="Machita K."/>
            <person name="Maehara T."/>
            <person name="Masukawa M."/>
            <person name="Mizubayashi T."/>
            <person name="Mukai Y."/>
            <person name="Nagasaki H."/>
            <person name="Nagata Y."/>
            <person name="Naito S."/>
            <person name="Nakashima M."/>
            <person name="Nakama Y."/>
            <person name="Nakamichi Y."/>
            <person name="Nakamura M."/>
            <person name="Meguro A."/>
            <person name="Negishi M."/>
            <person name="Ohta I."/>
            <person name="Ohta T."/>
            <person name="Okamoto M."/>
            <person name="Ono N."/>
            <person name="Saji S."/>
            <person name="Sakaguchi M."/>
            <person name="Sakai K."/>
            <person name="Shibata M."/>
            <person name="Shimokawa T."/>
            <person name="Song J."/>
            <person name="Takazaki Y."/>
            <person name="Terasawa K."/>
            <person name="Tsugane M."/>
            <person name="Tsuji K."/>
            <person name="Ueda S."/>
            <person name="Waki K."/>
            <person name="Yamagata H."/>
            <person name="Yamamoto M."/>
            <person name="Yamamoto S."/>
            <person name="Yamane H."/>
            <person name="Yoshiki S."/>
            <person name="Yoshihara R."/>
            <person name="Yukawa K."/>
            <person name="Zhong H."/>
            <person name="Yano M."/>
            <person name="Yuan Q."/>
            <person name="Ouyang S."/>
            <person name="Liu J."/>
            <person name="Jones K.M."/>
            <person name="Gansberger K."/>
            <person name="Moffat K."/>
            <person name="Hill J."/>
            <person name="Bera J."/>
            <person name="Fadrosh D."/>
            <person name="Jin S."/>
            <person name="Johri S."/>
            <person name="Kim M."/>
            <person name="Overton L."/>
            <person name="Reardon M."/>
            <person name="Tsitrin T."/>
            <person name="Vuong H."/>
            <person name="Weaver B."/>
            <person name="Ciecko A."/>
            <person name="Tallon L."/>
            <person name="Jackson J."/>
            <person name="Pai G."/>
            <person name="Aken S.V."/>
            <person name="Utterback T."/>
            <person name="Reidmuller S."/>
            <person name="Feldblyum T."/>
            <person name="Hsiao J."/>
            <person name="Zismann V."/>
            <person name="Iobst S."/>
            <person name="de Vazeille A.R."/>
            <person name="Buell C.R."/>
            <person name="Ying K."/>
            <person name="Li Y."/>
            <person name="Lu T."/>
            <person name="Huang Y."/>
            <person name="Zhao Q."/>
            <person name="Feng Q."/>
            <person name="Zhang L."/>
            <person name="Zhu J."/>
            <person name="Weng Q."/>
            <person name="Mu J."/>
            <person name="Lu Y."/>
            <person name="Fan D."/>
            <person name="Liu Y."/>
            <person name="Guan J."/>
            <person name="Zhang Y."/>
            <person name="Yu S."/>
            <person name="Liu X."/>
            <person name="Zhang Y."/>
            <person name="Hong G."/>
            <person name="Han B."/>
            <person name="Choisne N."/>
            <person name="Demange N."/>
            <person name="Orjeda G."/>
            <person name="Samain S."/>
            <person name="Cattolico L."/>
            <person name="Pelletier E."/>
            <person name="Couloux A."/>
            <person name="Segurens B."/>
            <person name="Wincker P."/>
            <person name="D'Hont A."/>
            <person name="Scarpelli C."/>
            <person name="Weissenbach J."/>
            <person name="Salanoubat M."/>
            <person name="Quetier F."/>
            <person name="Yu Y."/>
            <person name="Kim H.R."/>
            <person name="Rambo T."/>
            <person name="Currie J."/>
            <person name="Collura K."/>
            <person name="Luo M."/>
            <person name="Yang T."/>
            <person name="Ammiraju J.S.S."/>
            <person name="Engler F."/>
            <person name="Soderlund C."/>
            <person name="Wing R.A."/>
            <person name="Palmer L.E."/>
            <person name="de la Bastide M."/>
            <person name="Spiegel L."/>
            <person name="Nascimento L."/>
            <person name="Zutavern T."/>
            <person name="O'Shaughnessy A."/>
            <person name="Dike S."/>
            <person name="Dedhia N."/>
            <person name="Preston R."/>
            <person name="Balija V."/>
            <person name="McCombie W.R."/>
            <person name="Chow T."/>
            <person name="Chen H."/>
            <person name="Chung M."/>
            <person name="Chen C."/>
            <person name="Shaw J."/>
            <person name="Wu H."/>
            <person name="Hsiao K."/>
            <person name="Chao Y."/>
            <person name="Chu M."/>
            <person name="Cheng C."/>
            <person name="Hour A."/>
            <person name="Lee P."/>
            <person name="Lin S."/>
            <person name="Lin Y."/>
            <person name="Liou J."/>
            <person name="Liu S."/>
            <person name="Hsing Y."/>
            <person name="Raghuvanshi S."/>
            <person name="Mohanty A."/>
            <person name="Bharti A.K."/>
            <person name="Gaur A."/>
            <person name="Gupta V."/>
            <person name="Kumar D."/>
            <person name="Ravi V."/>
            <person name="Vij S."/>
            <person name="Kapur A."/>
            <person name="Khurana P."/>
            <person name="Khurana P."/>
            <person name="Khurana J.P."/>
            <person name="Tyagi A.K."/>
            <person name="Gaikwad K."/>
            <person name="Singh A."/>
            <person name="Dalal V."/>
            <person name="Srivastava S."/>
            <person name="Dixit A."/>
            <person name="Pal A.K."/>
            <person name="Ghazi I.A."/>
            <person name="Yadav M."/>
            <person name="Pandit A."/>
            <person name="Bhargava A."/>
            <person name="Sureshbabu K."/>
            <person name="Batra K."/>
            <person name="Sharma T.R."/>
            <person name="Mohapatra T."/>
            <person name="Singh N.K."/>
            <person name="Messing J."/>
            <person name="Nelson A.B."/>
            <person name="Fuks G."/>
            <person name="Kavchok S."/>
            <person name="Keizer G."/>
            <person name="Linton E."/>
            <person name="Llaca V."/>
            <person name="Song R."/>
            <person name="Tanyolac B."/>
            <person name="Young S."/>
            <person name="Ho-Il K."/>
            <person name="Hahn J.H."/>
            <person name="Sangsakoo G."/>
            <person name="Vanavichit A."/>
            <person name="de Mattos Luiz.A.T."/>
            <person name="Zimmer P.D."/>
            <person name="Malone G."/>
            <person name="Dellagostin O."/>
            <person name="de Oliveira A.C."/>
            <person name="Bevan M."/>
            <person name="Bancroft I."/>
            <person name="Minx P."/>
            <person name="Cordum H."/>
            <person name="Wilson R."/>
            <person name="Cheng Z."/>
            <person name="Jin W."/>
            <person name="Jiang J."/>
            <person name="Leong S.A."/>
            <person name="Iwama H."/>
            <person name="Gojobori T."/>
            <person name="Itoh T."/>
            <person name="Niimura Y."/>
            <person name="Fujii Y."/>
            <person name="Habara T."/>
            <person name="Sakai H."/>
            <person name="Sato Y."/>
            <person name="Wilson G."/>
            <person name="Kumar K."/>
            <person name="McCouch S."/>
            <person name="Juretic N."/>
            <person name="Hoen D."/>
            <person name="Wright S."/>
            <person name="Bruskiewich R."/>
            <person name="Bureau T."/>
            <person name="Miyao A."/>
            <person name="Hirochika H."/>
            <person name="Nishikawa T."/>
            <person name="Kadowaki K."/>
            <person name="Sugiura M."/>
            <person name="Burr B."/>
            <person name="Sasaki T."/>
        </authorList>
    </citation>
    <scope>NUCLEOTIDE SEQUENCE [LARGE SCALE GENOMIC DNA]</scope>
    <source>
        <strain evidence="2">cv. Nipponbare</strain>
    </source>
</reference>
<dbReference type="AlphaFoldDB" id="Q6Z171"/>
<dbReference type="EMBL" id="AP005447">
    <property type="protein sequence ID" value="BAC84272.1"/>
    <property type="molecule type" value="Genomic_DNA"/>
</dbReference>
<sequence>MEVEGIVKLRPLYASRRGVPGAALRPWVWFMPGFTTNAEQQRRREGGAPVFRQLEDGDAGGGWCSRTPRFRGGRWLAERVKEKAGTATTRARPWQQKEWRWWLVVVAKREGKGEKWVHLVEENTMAQWLGRRGTGGGDRPVADMGRRERARFDLGKRGGMAGYL</sequence>
<organism evidence="1 2">
    <name type="scientific">Oryza sativa subsp. japonica</name>
    <name type="common">Rice</name>
    <dbReference type="NCBI Taxonomy" id="39947"/>
    <lineage>
        <taxon>Eukaryota</taxon>
        <taxon>Viridiplantae</taxon>
        <taxon>Streptophyta</taxon>
        <taxon>Embryophyta</taxon>
        <taxon>Tracheophyta</taxon>
        <taxon>Spermatophyta</taxon>
        <taxon>Magnoliopsida</taxon>
        <taxon>Liliopsida</taxon>
        <taxon>Poales</taxon>
        <taxon>Poaceae</taxon>
        <taxon>BOP clade</taxon>
        <taxon>Oryzoideae</taxon>
        <taxon>Oryzeae</taxon>
        <taxon>Oryzinae</taxon>
        <taxon>Oryza</taxon>
        <taxon>Oryza sativa</taxon>
    </lineage>
</organism>
<reference evidence="2" key="2">
    <citation type="journal article" date="2008" name="Nucleic Acids Res.">
        <title>The rice annotation project database (RAP-DB): 2008 update.</title>
        <authorList>
            <consortium name="The rice annotation project (RAP)"/>
        </authorList>
    </citation>
    <scope>GENOME REANNOTATION</scope>
    <source>
        <strain evidence="2">cv. Nipponbare</strain>
    </source>
</reference>
<dbReference type="Proteomes" id="UP000000763">
    <property type="component" value="Chromosome 7"/>
</dbReference>
<protein>
    <submittedName>
        <fullName evidence="1">Uncharacterized protein</fullName>
    </submittedName>
</protein>
<evidence type="ECO:0000313" key="2">
    <source>
        <dbReference type="Proteomes" id="UP000000763"/>
    </source>
</evidence>
<evidence type="ECO:0000313" key="1">
    <source>
        <dbReference type="EMBL" id="BAC84272.1"/>
    </source>
</evidence>
<proteinExistence type="predicted"/>